<feature type="chain" id="PRO_5039430401" evidence="2">
    <location>
        <begin position="22"/>
        <end position="211"/>
    </location>
</feature>
<feature type="signal peptide" evidence="2">
    <location>
        <begin position="1"/>
        <end position="21"/>
    </location>
</feature>
<dbReference type="OrthoDB" id="3695075at2"/>
<dbReference type="AlphaFoldDB" id="A0A2T0SHI0"/>
<name>A0A2T0SHI0_9ACTN</name>
<dbReference type="Proteomes" id="UP000239209">
    <property type="component" value="Unassembled WGS sequence"/>
</dbReference>
<evidence type="ECO:0000256" key="1">
    <source>
        <dbReference type="SAM" id="MobiDB-lite"/>
    </source>
</evidence>
<comment type="caution">
    <text evidence="3">The sequence shown here is derived from an EMBL/GenBank/DDBJ whole genome shotgun (WGS) entry which is preliminary data.</text>
</comment>
<keyword evidence="2" id="KW-0732">Signal</keyword>
<gene>
    <name evidence="3" type="ORF">CLV70_10133</name>
</gene>
<evidence type="ECO:0000313" key="4">
    <source>
        <dbReference type="Proteomes" id="UP000239209"/>
    </source>
</evidence>
<evidence type="ECO:0000313" key="3">
    <source>
        <dbReference type="EMBL" id="PRY32874.1"/>
    </source>
</evidence>
<dbReference type="EMBL" id="PVZG01000001">
    <property type="protein sequence ID" value="PRY32874.1"/>
    <property type="molecule type" value="Genomic_DNA"/>
</dbReference>
<proteinExistence type="predicted"/>
<sequence>MRRTIMIFAATAAIALLPGCAGGPERVNGRAEPAGLVSPTPSAPAPVRTPSATPPSSTPPATQTTRSRTPETPVFGPTGWDGLRIGMTVKAANATGRISAPVRPGCGTAPMKGAARGTEDVIFSSGKGLILIPAYGDAATPEGIRVGSTFARLTRAYPDFSAHLEGEEFTGTGTVFGGKEDGHPGVHYRFDVRDNKVARMALEHDHQDCYE</sequence>
<accession>A0A2T0SHI0</accession>
<reference evidence="3 4" key="1">
    <citation type="submission" date="2018-03" db="EMBL/GenBank/DDBJ databases">
        <title>Genomic Encyclopedia of Archaeal and Bacterial Type Strains, Phase II (KMG-II): from individual species to whole genera.</title>
        <authorList>
            <person name="Goeker M."/>
        </authorList>
    </citation>
    <scope>NUCLEOTIDE SEQUENCE [LARGE SCALE GENOMIC DNA]</scope>
    <source>
        <strain evidence="3 4">DSM 45348</strain>
    </source>
</reference>
<keyword evidence="4" id="KW-1185">Reference proteome</keyword>
<organism evidence="3 4">
    <name type="scientific">Pseudosporangium ferrugineum</name>
    <dbReference type="NCBI Taxonomy" id="439699"/>
    <lineage>
        <taxon>Bacteria</taxon>
        <taxon>Bacillati</taxon>
        <taxon>Actinomycetota</taxon>
        <taxon>Actinomycetes</taxon>
        <taxon>Micromonosporales</taxon>
        <taxon>Micromonosporaceae</taxon>
        <taxon>Pseudosporangium</taxon>
    </lineage>
</organism>
<protein>
    <submittedName>
        <fullName evidence="3">Uncharacterized protein</fullName>
    </submittedName>
</protein>
<feature type="region of interest" description="Disordered" evidence="1">
    <location>
        <begin position="27"/>
        <end position="80"/>
    </location>
</feature>
<dbReference type="RefSeq" id="WP_146163907.1">
    <property type="nucleotide sequence ID" value="NZ_PVZG01000001.1"/>
</dbReference>
<evidence type="ECO:0000256" key="2">
    <source>
        <dbReference type="SAM" id="SignalP"/>
    </source>
</evidence>